<gene>
    <name evidence="1" type="ORF">I5L03_11055</name>
</gene>
<keyword evidence="2" id="KW-1185">Reference proteome</keyword>
<name>A0ABS0N5N2_9SPHN</name>
<accession>A0ABS0N5N2</accession>
<reference evidence="1 2" key="1">
    <citation type="submission" date="2020-11" db="EMBL/GenBank/DDBJ databases">
        <title>Erythrobacter sediminis sp. nov., a marine bacterium from a tidal flat of Garorim Bay.</title>
        <authorList>
            <person name="Kim D."/>
            <person name="Yoo Y."/>
            <person name="Kim J.-J."/>
        </authorList>
    </citation>
    <scope>NUCLEOTIDE SEQUENCE [LARGE SCALE GENOMIC DNA]</scope>
    <source>
        <strain evidence="1 2">JGD-13</strain>
    </source>
</reference>
<protein>
    <submittedName>
        <fullName evidence="1">Uncharacterized protein</fullName>
    </submittedName>
</protein>
<sequence>MTARYEGKPFLRLLDSYVLDSIGALDEANSKWLTEAEPHFRATYGEIGTWREIVEKRMQFPDGMPRAIREVWTKGQDRYRAQTGEEPDPIPFAISFVDKNFPH</sequence>
<evidence type="ECO:0000313" key="1">
    <source>
        <dbReference type="EMBL" id="MBH5323122.1"/>
    </source>
</evidence>
<evidence type="ECO:0000313" key="2">
    <source>
        <dbReference type="Proteomes" id="UP000602442"/>
    </source>
</evidence>
<comment type="caution">
    <text evidence="1">The sequence shown here is derived from an EMBL/GenBank/DDBJ whole genome shotgun (WGS) entry which is preliminary data.</text>
</comment>
<dbReference type="EMBL" id="JAEANY010000003">
    <property type="protein sequence ID" value="MBH5323122.1"/>
    <property type="molecule type" value="Genomic_DNA"/>
</dbReference>
<proteinExistence type="predicted"/>
<dbReference type="RefSeq" id="WP_197921826.1">
    <property type="nucleotide sequence ID" value="NZ_CAWPTA010000008.1"/>
</dbReference>
<organism evidence="1 2">
    <name type="scientific">Aurantiacibacter sediminis</name>
    <dbReference type="NCBI Taxonomy" id="2793064"/>
    <lineage>
        <taxon>Bacteria</taxon>
        <taxon>Pseudomonadati</taxon>
        <taxon>Pseudomonadota</taxon>
        <taxon>Alphaproteobacteria</taxon>
        <taxon>Sphingomonadales</taxon>
        <taxon>Erythrobacteraceae</taxon>
        <taxon>Aurantiacibacter</taxon>
    </lineage>
</organism>
<dbReference type="Proteomes" id="UP000602442">
    <property type="component" value="Unassembled WGS sequence"/>
</dbReference>